<dbReference type="EMBL" id="PDJG01000001">
    <property type="protein sequence ID" value="PFG33712.1"/>
    <property type="molecule type" value="Genomic_DNA"/>
</dbReference>
<keyword evidence="1" id="KW-1133">Transmembrane helix</keyword>
<feature type="transmembrane region" description="Helical" evidence="1">
    <location>
        <begin position="12"/>
        <end position="30"/>
    </location>
</feature>
<feature type="domain" description="Endonuclease/exonuclease/phosphatase" evidence="2">
    <location>
        <begin position="430"/>
        <end position="646"/>
    </location>
</feature>
<dbReference type="Pfam" id="PF03372">
    <property type="entry name" value="Exo_endo_phos"/>
    <property type="match status" value="1"/>
</dbReference>
<feature type="transmembrane region" description="Helical" evidence="1">
    <location>
        <begin position="253"/>
        <end position="273"/>
    </location>
</feature>
<dbReference type="RefSeq" id="WP_098454882.1">
    <property type="nucleotide sequence ID" value="NZ_PDJG01000001.1"/>
</dbReference>
<feature type="transmembrane region" description="Helical" evidence="1">
    <location>
        <begin position="195"/>
        <end position="215"/>
    </location>
</feature>
<dbReference type="GO" id="GO:0004527">
    <property type="term" value="F:exonuclease activity"/>
    <property type="evidence" value="ECO:0007669"/>
    <property type="project" value="UniProtKB-KW"/>
</dbReference>
<feature type="transmembrane region" description="Helical" evidence="1">
    <location>
        <begin position="221"/>
        <end position="241"/>
    </location>
</feature>
<dbReference type="InterPro" id="IPR005135">
    <property type="entry name" value="Endo/exonuclease/phosphatase"/>
</dbReference>
<keyword evidence="3" id="KW-0269">Exonuclease</keyword>
<keyword evidence="3" id="KW-0255">Endonuclease</keyword>
<keyword evidence="1" id="KW-0472">Membrane</keyword>
<comment type="caution">
    <text evidence="3">The sequence shown here is derived from an EMBL/GenBank/DDBJ whole genome shotgun (WGS) entry which is preliminary data.</text>
</comment>
<dbReference type="GO" id="GO:0016020">
    <property type="term" value="C:membrane"/>
    <property type="evidence" value="ECO:0007669"/>
    <property type="project" value="GOC"/>
</dbReference>
<dbReference type="GO" id="GO:0004519">
    <property type="term" value="F:endonuclease activity"/>
    <property type="evidence" value="ECO:0007669"/>
    <property type="project" value="UniProtKB-KW"/>
</dbReference>
<feature type="transmembrane region" description="Helical" evidence="1">
    <location>
        <begin position="279"/>
        <end position="304"/>
    </location>
</feature>
<dbReference type="InterPro" id="IPR051916">
    <property type="entry name" value="GPI-anchor_lipid_remodeler"/>
</dbReference>
<dbReference type="AlphaFoldDB" id="A0A2A9E654"/>
<feature type="transmembrane region" description="Helical" evidence="1">
    <location>
        <begin position="345"/>
        <end position="365"/>
    </location>
</feature>
<reference evidence="3 4" key="1">
    <citation type="submission" date="2017-10" db="EMBL/GenBank/DDBJ databases">
        <title>Sequencing the genomes of 1000 actinobacteria strains.</title>
        <authorList>
            <person name="Klenk H.-P."/>
        </authorList>
    </citation>
    <scope>NUCLEOTIDE SEQUENCE [LARGE SCALE GENOMIC DNA]</scope>
    <source>
        <strain evidence="3 4">DSM 18966</strain>
    </source>
</reference>
<feature type="transmembrane region" description="Helical" evidence="1">
    <location>
        <begin position="316"/>
        <end position="339"/>
    </location>
</feature>
<proteinExistence type="predicted"/>
<feature type="transmembrane region" description="Helical" evidence="1">
    <location>
        <begin position="50"/>
        <end position="72"/>
    </location>
</feature>
<dbReference type="Proteomes" id="UP000225548">
    <property type="component" value="Unassembled WGS sequence"/>
</dbReference>
<gene>
    <name evidence="3" type="ORF">ATL42_1599</name>
</gene>
<name>A0A2A9E654_9MICO</name>
<dbReference type="SUPFAM" id="SSF56219">
    <property type="entry name" value="DNase I-like"/>
    <property type="match status" value="1"/>
</dbReference>
<evidence type="ECO:0000313" key="4">
    <source>
        <dbReference type="Proteomes" id="UP000225548"/>
    </source>
</evidence>
<keyword evidence="3" id="KW-0378">Hydrolase</keyword>
<dbReference type="GO" id="GO:0006506">
    <property type="term" value="P:GPI anchor biosynthetic process"/>
    <property type="evidence" value="ECO:0007669"/>
    <property type="project" value="TreeGrafter"/>
</dbReference>
<accession>A0A2A9E654</accession>
<feature type="transmembrane region" description="Helical" evidence="1">
    <location>
        <begin position="164"/>
        <end position="183"/>
    </location>
</feature>
<dbReference type="Gene3D" id="3.60.10.10">
    <property type="entry name" value="Endonuclease/exonuclease/phosphatase"/>
    <property type="match status" value="1"/>
</dbReference>
<feature type="transmembrane region" description="Helical" evidence="1">
    <location>
        <begin position="105"/>
        <end position="126"/>
    </location>
</feature>
<feature type="transmembrane region" description="Helical" evidence="1">
    <location>
        <begin position="133"/>
        <end position="152"/>
    </location>
</feature>
<dbReference type="OrthoDB" id="155529at2"/>
<organism evidence="3 4">
    <name type="scientific">Sanguibacter antarcticus</name>
    <dbReference type="NCBI Taxonomy" id="372484"/>
    <lineage>
        <taxon>Bacteria</taxon>
        <taxon>Bacillati</taxon>
        <taxon>Actinomycetota</taxon>
        <taxon>Actinomycetes</taxon>
        <taxon>Micrococcales</taxon>
        <taxon>Sanguibacteraceae</taxon>
        <taxon>Sanguibacter</taxon>
    </lineage>
</organism>
<feature type="transmembrane region" description="Helical" evidence="1">
    <location>
        <begin position="393"/>
        <end position="414"/>
    </location>
</feature>
<evidence type="ECO:0000313" key="3">
    <source>
        <dbReference type="EMBL" id="PFG33712.1"/>
    </source>
</evidence>
<protein>
    <submittedName>
        <fullName evidence="3">Endonuclease/exonuclease/phosphatase family metal-dependent hydrolase</fullName>
    </submittedName>
</protein>
<dbReference type="PANTHER" id="PTHR14859:SF1">
    <property type="entry name" value="PGAP2-INTERACTING PROTEIN"/>
    <property type="match status" value="1"/>
</dbReference>
<keyword evidence="1" id="KW-0812">Transmembrane</keyword>
<dbReference type="InterPro" id="IPR036691">
    <property type="entry name" value="Endo/exonu/phosph_ase_sf"/>
</dbReference>
<evidence type="ECO:0000259" key="2">
    <source>
        <dbReference type="Pfam" id="PF03372"/>
    </source>
</evidence>
<feature type="transmembrane region" description="Helical" evidence="1">
    <location>
        <begin position="81"/>
        <end position="99"/>
    </location>
</feature>
<dbReference type="PANTHER" id="PTHR14859">
    <property type="entry name" value="CALCOFLUOR WHITE HYPERSENSITIVE PROTEIN PRECURSOR"/>
    <property type="match status" value="1"/>
</dbReference>
<keyword evidence="4" id="KW-1185">Reference proteome</keyword>
<keyword evidence="3" id="KW-0540">Nuclease</keyword>
<evidence type="ECO:0000256" key="1">
    <source>
        <dbReference type="SAM" id="Phobius"/>
    </source>
</evidence>
<sequence length="657" mass="67360">MVAHPALEDRPVTPGAVGASVALLAVLTATCLELVRTSGPLIDLAFSSGLATAAITALGTFVAAGVFVLVLAARRPLDGRVLLLGVTALAVGRLASQALDGPLRYGITLATVALSLAVVLVAASVVGRVSGTAVAVAVAGGALGSAALNLLLATWDAVWRTGPVGWAVPVVLALTSLVLAWRLRALPAAPAVRGLWVLGPFLSLAVSTFANPAFIASQSGAHLAFAGLTIVITTVGVTTLMTRSLVDVSAIPGRFDGALVAVLVLAPVGLFFARDWPGAASPAVSVLVLVCVVLLGTSATVALAQALTRPVHRQTALRLGGSASCAGLGVILPLLVYQLDYEVPLGVPNALVPVLVALILAVMGLRARRLARALQDEISVVAQPLTHGTVRPVAALVGLLAVVGTVVAAVPSSAAEAADEDPTSVRLLDWNVHYGVNAEPGVDLDAIVQVIDASGADLVTLQEVSRGWIMGGGADMAAYLADQLGMDYVYSPAADQQFGNAILWKPHLGDVSDVEQTGLPFGMGPQKRSAVSATFDIDGTALRVTSVHLQHRVQNTPTRIDQLETLLAAEPVEGAYVLAGDLNAEPGWAETRLLERSGLVSAQDEAGQPTALTFPSTSPDSRIDWVYGSDVSFSDVEVIATSVSDHRPIVATISVAP</sequence>